<organism evidence="1 2">
    <name type="scientific">Pseudomassariella vexata</name>
    <dbReference type="NCBI Taxonomy" id="1141098"/>
    <lineage>
        <taxon>Eukaryota</taxon>
        <taxon>Fungi</taxon>
        <taxon>Dikarya</taxon>
        <taxon>Ascomycota</taxon>
        <taxon>Pezizomycotina</taxon>
        <taxon>Sordariomycetes</taxon>
        <taxon>Xylariomycetidae</taxon>
        <taxon>Amphisphaeriales</taxon>
        <taxon>Pseudomassariaceae</taxon>
        <taxon>Pseudomassariella</taxon>
    </lineage>
</organism>
<gene>
    <name evidence="1" type="ORF">BCR38DRAFT_413247</name>
</gene>
<comment type="caution">
    <text evidence="1">The sequence shown here is derived from an EMBL/GenBank/DDBJ whole genome shotgun (WGS) entry which is preliminary data.</text>
</comment>
<evidence type="ECO:0000313" key="1">
    <source>
        <dbReference type="EMBL" id="ORY58374.1"/>
    </source>
</evidence>
<dbReference type="Proteomes" id="UP000193689">
    <property type="component" value="Unassembled WGS sequence"/>
</dbReference>
<accession>A0A1Y2DH07</accession>
<dbReference type="GeneID" id="63775024"/>
<dbReference type="PANTHER" id="PTHR11863">
    <property type="entry name" value="STEROL DESATURASE"/>
    <property type="match status" value="1"/>
</dbReference>
<dbReference type="RefSeq" id="XP_040711291.1">
    <property type="nucleotide sequence ID" value="XM_040858812.1"/>
</dbReference>
<dbReference type="STRING" id="1141098.A0A1Y2DH07"/>
<sequence length="282" mass="32512">MATFTAALANFANLSSSTMDLLPFTNTPSDYMAFLTPPPNNVKPPLASIFGMTDSQAASIMPIILHWLVCLFYETVPYFDLCHKARIWQPTDEKRNLVSREAVLSSSYALLPEVSNERIWGALGSPEYFGLTLRRFFGEMMNPYLVYIHSHGLEWTYLACRQFLCFLVFDTWAYWVHWALHVLPLSISKGISTPYTISAMCHTRMQIPRNPLRIFGLIFKNDMVYHTIHHQTWGLKKILGLYFTFWDYLNGTLYTGGRKLGEPRVKQDEAKEKQSTDTKKEI</sequence>
<protein>
    <recommendedName>
        <fullName evidence="3">Fatty acid hydroxylase domain-containing protein</fullName>
    </recommendedName>
</protein>
<evidence type="ECO:0000313" key="2">
    <source>
        <dbReference type="Proteomes" id="UP000193689"/>
    </source>
</evidence>
<evidence type="ECO:0008006" key="3">
    <source>
        <dbReference type="Google" id="ProtNLM"/>
    </source>
</evidence>
<dbReference type="InParanoid" id="A0A1Y2DH07"/>
<dbReference type="InterPro" id="IPR050307">
    <property type="entry name" value="Sterol_Desaturase_Related"/>
</dbReference>
<proteinExistence type="predicted"/>
<dbReference type="OrthoDB" id="5199322at2759"/>
<dbReference type="AlphaFoldDB" id="A0A1Y2DH07"/>
<dbReference type="EMBL" id="MCFJ01000016">
    <property type="protein sequence ID" value="ORY58374.1"/>
    <property type="molecule type" value="Genomic_DNA"/>
</dbReference>
<name>A0A1Y2DH07_9PEZI</name>
<keyword evidence="2" id="KW-1185">Reference proteome</keyword>
<reference evidence="1 2" key="1">
    <citation type="submission" date="2016-07" db="EMBL/GenBank/DDBJ databases">
        <title>Pervasive Adenine N6-methylation of Active Genes in Fungi.</title>
        <authorList>
            <consortium name="DOE Joint Genome Institute"/>
            <person name="Mondo S.J."/>
            <person name="Dannebaum R.O."/>
            <person name="Kuo R.C."/>
            <person name="Labutti K."/>
            <person name="Haridas S."/>
            <person name="Kuo A."/>
            <person name="Salamov A."/>
            <person name="Ahrendt S.R."/>
            <person name="Lipzen A."/>
            <person name="Sullivan W."/>
            <person name="Andreopoulos W.B."/>
            <person name="Clum A."/>
            <person name="Lindquist E."/>
            <person name="Daum C."/>
            <person name="Ramamoorthy G.K."/>
            <person name="Gryganskyi A."/>
            <person name="Culley D."/>
            <person name="Magnuson J.K."/>
            <person name="James T.Y."/>
            <person name="O'Malley M.A."/>
            <person name="Stajich J.E."/>
            <person name="Spatafora J.W."/>
            <person name="Visel A."/>
            <person name="Grigoriev I.V."/>
        </authorList>
    </citation>
    <scope>NUCLEOTIDE SEQUENCE [LARGE SCALE GENOMIC DNA]</scope>
    <source>
        <strain evidence="1 2">CBS 129021</strain>
    </source>
</reference>